<sequence length="662" mass="67570">MAALVISAVVILLASIDIGFLFYQKRELQKIADMAAIAGAQQVARSSELDDQCASAFNAAENNAQIAHGFSGVINTSCGKWDPASVPAAPHYSVYAGGVTPVGQPKPTAVRVDISRSFGSFFGAWAGQQVNATAIATASAPVAVFSVESRLLSIKDGSVPMLLAQLGVDINGTTLASYDGLANARITTGGLLSALGFNIPLNADVATIKNIVSLGSPTCSNGVCPLNDLLGAISIVGGQEDLINALGIQSGNVKLLTDAGERGLFTLIDTANGKAALDANVKAAELLSTAIVLAGSTHPAIAANVNLSTPGLLEVDNQIGIVAPPSIGIGGIGTKAFTSQVRMFTHVKSNLLNANLVSSDIPMAIDVVNGTGTIVDMCTKKKDGKDVATIAIDAPILKLCVGNFDASSAFSTTSTCSDNLQNQSILRILPKPSPANDGLNISTSFFIDALPNTDMHDFVKGETFTIGKNDLQLGTTLLNLMDGLLAKLLGATLIQVQMQGSGGVNNNTLAAGLLNATGNTLDTALSTVQGALNDLKSFVTGINTNSSLLATLGSVLTGLLNTVSNLANGLLNVVGNILNPILCLGNAQCILSGQLSGNQGSISKAVLTALGLATDLLQPILDGLGSALSNQLQTLLGTQLGQVDVTLIDLNCGGGENVKLVY</sequence>
<reference evidence="2" key="1">
    <citation type="journal article" date="2014" name="Int. J. Syst. Evol. Microbiol.">
        <title>Complete genome sequence of Corynebacterium casei LMG S-19264T (=DSM 44701T), isolated from a smear-ripened cheese.</title>
        <authorList>
            <consortium name="US DOE Joint Genome Institute (JGI-PGF)"/>
            <person name="Walter F."/>
            <person name="Albersmeier A."/>
            <person name="Kalinowski J."/>
            <person name="Ruckert C."/>
        </authorList>
    </citation>
    <scope>NUCLEOTIDE SEQUENCE</scope>
    <source>
        <strain evidence="2">CCM 7664</strain>
    </source>
</reference>
<gene>
    <name evidence="2" type="ORF">GCM10011430_11610</name>
</gene>
<evidence type="ECO:0000313" key="2">
    <source>
        <dbReference type="EMBL" id="GGI53987.1"/>
    </source>
</evidence>
<comment type="caution">
    <text evidence="2">The sequence shown here is derived from an EMBL/GenBank/DDBJ whole genome shotgun (WGS) entry which is preliminary data.</text>
</comment>
<reference evidence="2" key="2">
    <citation type="submission" date="2020-09" db="EMBL/GenBank/DDBJ databases">
        <authorList>
            <person name="Sun Q."/>
            <person name="Sedlacek I."/>
        </authorList>
    </citation>
    <scope>NUCLEOTIDE SEQUENCE</scope>
    <source>
        <strain evidence="2">CCM 7664</strain>
    </source>
</reference>
<dbReference type="EMBL" id="BMDP01000002">
    <property type="protein sequence ID" value="GGI53987.1"/>
    <property type="molecule type" value="Genomic_DNA"/>
</dbReference>
<evidence type="ECO:0000313" key="3">
    <source>
        <dbReference type="Proteomes" id="UP000627205"/>
    </source>
</evidence>
<proteinExistence type="predicted"/>
<name>A0A8J3F3Y8_9BURK</name>
<dbReference type="Pfam" id="PF09977">
    <property type="entry name" value="Tad_C"/>
    <property type="match status" value="1"/>
</dbReference>
<keyword evidence="3" id="KW-1185">Reference proteome</keyword>
<feature type="domain" description="DUF2134" evidence="1">
    <location>
        <begin position="38"/>
        <end position="138"/>
    </location>
</feature>
<protein>
    <recommendedName>
        <fullName evidence="1">DUF2134 domain-containing protein</fullName>
    </recommendedName>
</protein>
<organism evidence="2 3">
    <name type="scientific">Oxalicibacterium solurbis</name>
    <dbReference type="NCBI Taxonomy" id="69280"/>
    <lineage>
        <taxon>Bacteria</taxon>
        <taxon>Pseudomonadati</taxon>
        <taxon>Pseudomonadota</taxon>
        <taxon>Betaproteobacteria</taxon>
        <taxon>Burkholderiales</taxon>
        <taxon>Oxalobacteraceae</taxon>
        <taxon>Oxalicibacterium</taxon>
    </lineage>
</organism>
<dbReference type="AlphaFoldDB" id="A0A8J3F3Y8"/>
<evidence type="ECO:0000259" key="1">
    <source>
        <dbReference type="Pfam" id="PF09977"/>
    </source>
</evidence>
<dbReference type="InterPro" id="IPR018705">
    <property type="entry name" value="DUF2134_membrane"/>
</dbReference>
<accession>A0A8J3F3Y8</accession>
<dbReference type="Proteomes" id="UP000627205">
    <property type="component" value="Unassembled WGS sequence"/>
</dbReference>